<evidence type="ECO:0000313" key="3">
    <source>
        <dbReference type="EMBL" id="NUW30533.1"/>
    </source>
</evidence>
<organism evidence="3 4">
    <name type="scientific">Nonomuraea montanisoli</name>
    <dbReference type="NCBI Taxonomy" id="2741721"/>
    <lineage>
        <taxon>Bacteria</taxon>
        <taxon>Bacillati</taxon>
        <taxon>Actinomycetota</taxon>
        <taxon>Actinomycetes</taxon>
        <taxon>Streptosporangiales</taxon>
        <taxon>Streptosporangiaceae</taxon>
        <taxon>Nonomuraea</taxon>
    </lineage>
</organism>
<feature type="domain" description="Methyltransferase" evidence="2">
    <location>
        <begin position="29"/>
        <end position="120"/>
    </location>
</feature>
<dbReference type="InterPro" id="IPR029063">
    <property type="entry name" value="SAM-dependent_MTases_sf"/>
</dbReference>
<dbReference type="Proteomes" id="UP000586042">
    <property type="component" value="Unassembled WGS sequence"/>
</dbReference>
<dbReference type="EMBL" id="JABWGN010000002">
    <property type="protein sequence ID" value="NUW30533.1"/>
    <property type="molecule type" value="Genomic_DNA"/>
</dbReference>
<proteinExistence type="predicted"/>
<dbReference type="Gene3D" id="3.40.50.150">
    <property type="entry name" value="Vaccinia Virus protein VP39"/>
    <property type="match status" value="1"/>
</dbReference>
<keyword evidence="1 3" id="KW-0808">Transferase</keyword>
<dbReference type="SUPFAM" id="SSF53335">
    <property type="entry name" value="S-adenosyl-L-methionine-dependent methyltransferases"/>
    <property type="match status" value="1"/>
</dbReference>
<dbReference type="GO" id="GO:0008168">
    <property type="term" value="F:methyltransferase activity"/>
    <property type="evidence" value="ECO:0007669"/>
    <property type="project" value="UniProtKB-KW"/>
</dbReference>
<dbReference type="Gene3D" id="2.20.25.110">
    <property type="entry name" value="S-adenosyl-L-methionine-dependent methyltransferases"/>
    <property type="match status" value="1"/>
</dbReference>
<dbReference type="CDD" id="cd02440">
    <property type="entry name" value="AdoMet_MTases"/>
    <property type="match status" value="1"/>
</dbReference>
<dbReference type="RefSeq" id="WP_175588019.1">
    <property type="nucleotide sequence ID" value="NZ_JABWGN010000002.1"/>
</dbReference>
<accession>A0A7Y6I3L5</accession>
<evidence type="ECO:0000259" key="2">
    <source>
        <dbReference type="Pfam" id="PF13649"/>
    </source>
</evidence>
<name>A0A7Y6I3L5_9ACTN</name>
<dbReference type="PANTHER" id="PTHR43861">
    <property type="entry name" value="TRANS-ACONITATE 2-METHYLTRANSFERASE-RELATED"/>
    <property type="match status" value="1"/>
</dbReference>
<comment type="caution">
    <text evidence="3">The sequence shown here is derived from an EMBL/GenBank/DDBJ whole genome shotgun (WGS) entry which is preliminary data.</text>
</comment>
<dbReference type="AlphaFoldDB" id="A0A7Y6I3L5"/>
<dbReference type="GO" id="GO:0032259">
    <property type="term" value="P:methylation"/>
    <property type="evidence" value="ECO:0007669"/>
    <property type="project" value="UniProtKB-KW"/>
</dbReference>
<gene>
    <name evidence="3" type="ORF">HTZ77_03715</name>
</gene>
<protein>
    <submittedName>
        <fullName evidence="3">Class I SAM-dependent methyltransferase</fullName>
    </submittedName>
</protein>
<sequence>MAGLLTPERTSREIDFLVRSCMLRTGSHVLDLGCGEGRHLRELGRRGVRSTGIDQSPSSVAAARSACAGLPVDVLVGDMRTPSDGTYDAVVCLFNTFALIEQHEVPEVLARWARHLDTGGHLVLDVWNADAIRAEPQRTRRSWQTDDMRVQEDRTIANAGHALRIDYSYTDGTSHAAYSAVFELYTAAELEALLAEAGLTMASVHGTLTGDPLDPRSSPRVVVVGLKR</sequence>
<reference evidence="3 4" key="1">
    <citation type="submission" date="2020-06" db="EMBL/GenBank/DDBJ databases">
        <title>Nonomuraea sp. SMC257, a novel actinomycete isolated from soil.</title>
        <authorList>
            <person name="Chanama M."/>
        </authorList>
    </citation>
    <scope>NUCLEOTIDE SEQUENCE [LARGE SCALE GENOMIC DNA]</scope>
    <source>
        <strain evidence="3 4">SMC257</strain>
    </source>
</reference>
<dbReference type="PANTHER" id="PTHR43861:SF3">
    <property type="entry name" value="PUTATIVE (AFU_ORTHOLOGUE AFUA_2G14390)-RELATED"/>
    <property type="match status" value="1"/>
</dbReference>
<evidence type="ECO:0000256" key="1">
    <source>
        <dbReference type="ARBA" id="ARBA00022679"/>
    </source>
</evidence>
<dbReference type="InterPro" id="IPR041698">
    <property type="entry name" value="Methyltransf_25"/>
</dbReference>
<evidence type="ECO:0000313" key="4">
    <source>
        <dbReference type="Proteomes" id="UP000586042"/>
    </source>
</evidence>
<keyword evidence="4" id="KW-1185">Reference proteome</keyword>
<dbReference type="Pfam" id="PF13649">
    <property type="entry name" value="Methyltransf_25"/>
    <property type="match status" value="1"/>
</dbReference>
<keyword evidence="3" id="KW-0489">Methyltransferase</keyword>